<dbReference type="EMBL" id="JAQIZT010000005">
    <property type="protein sequence ID" value="KAJ6998350.1"/>
    <property type="molecule type" value="Genomic_DNA"/>
</dbReference>
<sequence length="96" mass="10892">MPCQFRSRATKGLRVHVKAGFADLPTSLSLSLSHTRPLSISNLRLYITPFSLFPPRKEKTKPPPLSFSSFRSLYPSLLSIIYKAKENIYCDTLEAF</sequence>
<evidence type="ECO:0000313" key="1">
    <source>
        <dbReference type="EMBL" id="KAJ6998350.1"/>
    </source>
</evidence>
<dbReference type="Proteomes" id="UP001164929">
    <property type="component" value="Chromosome 5"/>
</dbReference>
<keyword evidence="2" id="KW-1185">Reference proteome</keyword>
<name>A0AAD6QX57_9ROSI</name>
<organism evidence="1 2">
    <name type="scientific">Populus alba x Populus x berolinensis</name>
    <dbReference type="NCBI Taxonomy" id="444605"/>
    <lineage>
        <taxon>Eukaryota</taxon>
        <taxon>Viridiplantae</taxon>
        <taxon>Streptophyta</taxon>
        <taxon>Embryophyta</taxon>
        <taxon>Tracheophyta</taxon>
        <taxon>Spermatophyta</taxon>
        <taxon>Magnoliopsida</taxon>
        <taxon>eudicotyledons</taxon>
        <taxon>Gunneridae</taxon>
        <taxon>Pentapetalae</taxon>
        <taxon>rosids</taxon>
        <taxon>fabids</taxon>
        <taxon>Malpighiales</taxon>
        <taxon>Salicaceae</taxon>
        <taxon>Saliceae</taxon>
        <taxon>Populus</taxon>
    </lineage>
</organism>
<evidence type="ECO:0000313" key="2">
    <source>
        <dbReference type="Proteomes" id="UP001164929"/>
    </source>
</evidence>
<comment type="caution">
    <text evidence="1">The sequence shown here is derived from an EMBL/GenBank/DDBJ whole genome shotgun (WGS) entry which is preliminary data.</text>
</comment>
<protein>
    <submittedName>
        <fullName evidence="1">Uncharacterized protein</fullName>
    </submittedName>
</protein>
<gene>
    <name evidence="1" type="ORF">NC653_014519</name>
</gene>
<reference evidence="1" key="1">
    <citation type="journal article" date="2023" name="Mol. Ecol. Resour.">
        <title>Chromosome-level genome assembly of a triploid poplar Populus alba 'Berolinensis'.</title>
        <authorList>
            <person name="Chen S."/>
            <person name="Yu Y."/>
            <person name="Wang X."/>
            <person name="Wang S."/>
            <person name="Zhang T."/>
            <person name="Zhou Y."/>
            <person name="He R."/>
            <person name="Meng N."/>
            <person name="Wang Y."/>
            <person name="Liu W."/>
            <person name="Liu Z."/>
            <person name="Liu J."/>
            <person name="Guo Q."/>
            <person name="Huang H."/>
            <person name="Sederoff R.R."/>
            <person name="Wang G."/>
            <person name="Qu G."/>
            <person name="Chen S."/>
        </authorList>
    </citation>
    <scope>NUCLEOTIDE SEQUENCE</scope>
    <source>
        <strain evidence="1">SC-2020</strain>
    </source>
</reference>
<proteinExistence type="predicted"/>
<dbReference type="AlphaFoldDB" id="A0AAD6QX57"/>
<accession>A0AAD6QX57</accession>